<gene>
    <name evidence="3" type="ORF">C7I36_01470</name>
</gene>
<feature type="domain" description="AsmA" evidence="2">
    <location>
        <begin position="1"/>
        <end position="211"/>
    </location>
</feature>
<protein>
    <submittedName>
        <fullName evidence="3">AsmA family protein</fullName>
    </submittedName>
</protein>
<comment type="caution">
    <text evidence="3">The sequence shown here is derived from an EMBL/GenBank/DDBJ whole genome shotgun (WGS) entry which is preliminary data.</text>
</comment>
<keyword evidence="4" id="KW-1185">Reference proteome</keyword>
<dbReference type="InterPro" id="IPR007844">
    <property type="entry name" value="AsmA"/>
</dbReference>
<dbReference type="PANTHER" id="PTHR30441">
    <property type="entry name" value="DUF748 DOMAIN-CONTAINING PROTEIN"/>
    <property type="match status" value="1"/>
</dbReference>
<feature type="region of interest" description="Disordered" evidence="1">
    <location>
        <begin position="319"/>
        <end position="346"/>
    </location>
</feature>
<feature type="compositionally biased region" description="Low complexity" evidence="1">
    <location>
        <begin position="320"/>
        <end position="341"/>
    </location>
</feature>
<evidence type="ECO:0000256" key="1">
    <source>
        <dbReference type="SAM" id="MobiDB-lite"/>
    </source>
</evidence>
<reference evidence="3 4" key="1">
    <citation type="submission" date="2018-03" db="EMBL/GenBank/DDBJ databases">
        <title>The draft genome of Zobellella taiwanensis JCM 13381.</title>
        <authorList>
            <person name="Liu L."/>
            <person name="Li L."/>
            <person name="Wang T."/>
            <person name="Zhang X."/>
            <person name="Liang L."/>
        </authorList>
    </citation>
    <scope>NUCLEOTIDE SEQUENCE [LARGE SCALE GENOMIC DNA]</scope>
    <source>
        <strain evidence="3 4">JCM 13381</strain>
    </source>
</reference>
<sequence length="643" mass="68556">MKKLLYGLAALVLLLLLGLLALTRLVDTERVKRVLVEQTREKTGRTLVIEGDLSWRFFPSLGFTLGRTSLMNPPGFAEGATLSVGGISLDVALRPLLDNRLEVGEAVLDNARLHLITRADGVSNIDDLRALAGGGEPAPVADEPAGGRSGGGEPTAPMSVSLVGVRVNNAEVLLQDEAGGSLTRLNRVNLALDRFAPGESVPLSLSGDLFSDEVQANIRADGLLWLAADGSRLRLDQLALEIGATGRAIPGNKQLRLGGGLDYDIAGRQLAFNHLQLEVGSLALDGSLSLEHAPAIPRLRFSLHTALLDLDQLAGEWGRPQSSAAGATPASSEAAATLPPSVASPEPDLSWLSRIDVQGELAADRMRVQGMEMEQLTLKLALGEGRARFEPIRARLYGGELDGRASLDATRQPAAFSMRHTLGGVAVRPLLSDAAGLDYLEGRGELVLDVSGRGLSSAALLPGLTGSSRLRVDDGAVHGVNIPAMIRRGYAQVKGQPLPAEEAVQKTDFSALTADFTIAGGKVSTDNLNMASPLLRIHGEGQTNLRDQSIDVLLNTAVVGSLKGQDGEELSELKNITLPVRISGTYQQPRYGLDMQQVFDRYLKDKVDREAQRLQERLNEKLGDELGDKLQQRLPGLLDKLGL</sequence>
<dbReference type="GO" id="GO:0005886">
    <property type="term" value="C:plasma membrane"/>
    <property type="evidence" value="ECO:0007669"/>
    <property type="project" value="TreeGrafter"/>
</dbReference>
<organism evidence="3 4">
    <name type="scientific">Zobellella taiwanensis</name>
    <dbReference type="NCBI Taxonomy" id="347535"/>
    <lineage>
        <taxon>Bacteria</taxon>
        <taxon>Pseudomonadati</taxon>
        <taxon>Pseudomonadota</taxon>
        <taxon>Gammaproteobacteria</taxon>
        <taxon>Aeromonadales</taxon>
        <taxon>Aeromonadaceae</taxon>
        <taxon>Zobellella</taxon>
    </lineage>
</organism>
<proteinExistence type="predicted"/>
<feature type="region of interest" description="Disordered" evidence="1">
    <location>
        <begin position="133"/>
        <end position="156"/>
    </location>
</feature>
<dbReference type="Proteomes" id="UP000242181">
    <property type="component" value="Unassembled WGS sequence"/>
</dbReference>
<name>A0A2P7RA26_9GAMM</name>
<evidence type="ECO:0000313" key="4">
    <source>
        <dbReference type="Proteomes" id="UP000242181"/>
    </source>
</evidence>
<dbReference type="Pfam" id="PF05170">
    <property type="entry name" value="AsmA"/>
    <property type="match status" value="2"/>
</dbReference>
<dbReference type="OrthoDB" id="9766390at2"/>
<dbReference type="InterPro" id="IPR052894">
    <property type="entry name" value="AsmA-related"/>
</dbReference>
<dbReference type="GO" id="GO:0090313">
    <property type="term" value="P:regulation of protein targeting to membrane"/>
    <property type="evidence" value="ECO:0007669"/>
    <property type="project" value="TreeGrafter"/>
</dbReference>
<evidence type="ECO:0000259" key="2">
    <source>
        <dbReference type="Pfam" id="PF05170"/>
    </source>
</evidence>
<dbReference type="EMBL" id="PXYH01000002">
    <property type="protein sequence ID" value="PSJ47050.1"/>
    <property type="molecule type" value="Genomic_DNA"/>
</dbReference>
<dbReference type="AlphaFoldDB" id="A0A2P7RA26"/>
<evidence type="ECO:0000313" key="3">
    <source>
        <dbReference type="EMBL" id="PSJ47050.1"/>
    </source>
</evidence>
<feature type="domain" description="AsmA" evidence="2">
    <location>
        <begin position="279"/>
        <end position="526"/>
    </location>
</feature>
<dbReference type="PANTHER" id="PTHR30441:SF4">
    <property type="entry name" value="PROTEIN ASMA"/>
    <property type="match status" value="1"/>
</dbReference>
<accession>A0A2P7RA26</accession>